<keyword evidence="4" id="KW-1185">Reference proteome</keyword>
<dbReference type="SUPFAM" id="SSF50494">
    <property type="entry name" value="Trypsin-like serine proteases"/>
    <property type="match status" value="1"/>
</dbReference>
<dbReference type="InterPro" id="IPR009003">
    <property type="entry name" value="Peptidase_S1_PA"/>
</dbReference>
<comment type="caution">
    <text evidence="3">The sequence shown here is derived from an EMBL/GenBank/DDBJ whole genome shotgun (WGS) entry which is preliminary data.</text>
</comment>
<dbReference type="PROSITE" id="PS00018">
    <property type="entry name" value="EF_HAND_1"/>
    <property type="match status" value="1"/>
</dbReference>
<feature type="domain" description="Peptidase S1" evidence="2">
    <location>
        <begin position="183"/>
        <end position="438"/>
    </location>
</feature>
<dbReference type="InterPro" id="IPR001254">
    <property type="entry name" value="Trypsin_dom"/>
</dbReference>
<feature type="signal peptide" evidence="1">
    <location>
        <begin position="1"/>
        <end position="21"/>
    </location>
</feature>
<dbReference type="PANTHER" id="PTHR36234:SF5">
    <property type="entry name" value="LYSYL ENDOPEPTIDASE"/>
    <property type="match status" value="1"/>
</dbReference>
<dbReference type="InterPro" id="IPR043504">
    <property type="entry name" value="Peptidase_S1_PA_chymotrypsin"/>
</dbReference>
<dbReference type="AlphaFoldDB" id="A0A4R0PZI3"/>
<evidence type="ECO:0000313" key="4">
    <source>
        <dbReference type="Proteomes" id="UP000293925"/>
    </source>
</evidence>
<reference evidence="3 4" key="1">
    <citation type="submission" date="2019-02" db="EMBL/GenBank/DDBJ databases">
        <title>Pedobacter sp. RP-3-21 sp. nov., isolated from Arctic soil.</title>
        <authorList>
            <person name="Dahal R.H."/>
        </authorList>
    </citation>
    <scope>NUCLEOTIDE SEQUENCE [LARGE SCALE GENOMIC DNA]</scope>
    <source>
        <strain evidence="3 4">RP-3-21</strain>
    </source>
</reference>
<dbReference type="GO" id="GO:0004252">
    <property type="term" value="F:serine-type endopeptidase activity"/>
    <property type="evidence" value="ECO:0007669"/>
    <property type="project" value="InterPro"/>
</dbReference>
<proteinExistence type="predicted"/>
<dbReference type="Pfam" id="PF18962">
    <property type="entry name" value="Por_Secre_tail"/>
    <property type="match status" value="1"/>
</dbReference>
<dbReference type="OrthoDB" id="9342482at2"/>
<sequence>MKKTALIILSMIFISVNSLFAQVLLRESADTAMIMGFLPKSSSKASNLKTIEISVDLSKEKAVVDTAKVPYQYGKPVSKTISISEGSSWTDGEATYTRLRVASPGATSISLNFGTFRLSKTAELYIYNQDRTMMIGPITAKENNKLGTYGIAPLKGSAITLFLKESGGQFPKPESQIVSSEVIIGYKQTYKSSSTAKGINDSGSCMHDIACREDWDGRPTAIYYTGGSQCSGALVNNENNDAKPYFLTAFHCLDSNEDGSLNLSEVNATANYTFVFFYRRETCAGSALSTARVFYGASWRAAYETTDFALLELFNAVPLETNLSFYGWNRSNIAPDWGASIHHPSGDVQKISLTGLIQTSTFSSNMWGVEWNYGVTEGGSSGGPLFNEAGQVIGQLRGGSSSCNSPTLNDRFGKFGKSWDITPLSHSQLKYWLSPSQDLFEIGKLDRGVITGPNGICFGQTATYNMPNLPAGYTISWTTSPGLNIVSSTAGSVTVSPVSMNSSESGFVRASYNGTVFREYRIVVGVPVPAITMNMYHSVCTGGTDWEASFNITPIIPNLQYIWIYNGVELPATSNAYFSTYEFPANPITLNVRVKTSCGISPKLLEYDATYYPPCPSSWSIFPNPSSTQFEVAKSYGTSVKTADHTKAFQIRLLDSKGKVLRNGSAMSGKATVNIESIPDGNYFIHILDGKEMIKKQVIIKH</sequence>
<feature type="chain" id="PRO_5020417990" evidence="1">
    <location>
        <begin position="22"/>
        <end position="702"/>
    </location>
</feature>
<dbReference type="InterPro" id="IPR026444">
    <property type="entry name" value="Secre_tail"/>
</dbReference>
<evidence type="ECO:0000256" key="1">
    <source>
        <dbReference type="SAM" id="SignalP"/>
    </source>
</evidence>
<protein>
    <submittedName>
        <fullName evidence="3">T9SS type A sorting domain-containing protein</fullName>
    </submittedName>
</protein>
<evidence type="ECO:0000313" key="3">
    <source>
        <dbReference type="EMBL" id="TCD28651.1"/>
    </source>
</evidence>
<dbReference type="EMBL" id="SJSO01000003">
    <property type="protein sequence ID" value="TCD28651.1"/>
    <property type="molecule type" value="Genomic_DNA"/>
</dbReference>
<dbReference type="RefSeq" id="WP_131527719.1">
    <property type="nucleotide sequence ID" value="NZ_SJSO01000003.1"/>
</dbReference>
<dbReference type="Proteomes" id="UP000293925">
    <property type="component" value="Unassembled WGS sequence"/>
</dbReference>
<accession>A0A4R0PZI3</accession>
<dbReference type="NCBIfam" id="TIGR04183">
    <property type="entry name" value="Por_Secre_tail"/>
    <property type="match status" value="1"/>
</dbReference>
<keyword evidence="1" id="KW-0732">Signal</keyword>
<organism evidence="3 4">
    <name type="scientific">Pedobacter psychrodurus</name>
    <dbReference type="NCBI Taxonomy" id="2530456"/>
    <lineage>
        <taxon>Bacteria</taxon>
        <taxon>Pseudomonadati</taxon>
        <taxon>Bacteroidota</taxon>
        <taxon>Sphingobacteriia</taxon>
        <taxon>Sphingobacteriales</taxon>
        <taxon>Sphingobacteriaceae</taxon>
        <taxon>Pedobacter</taxon>
    </lineage>
</organism>
<dbReference type="GO" id="GO:0006508">
    <property type="term" value="P:proteolysis"/>
    <property type="evidence" value="ECO:0007669"/>
    <property type="project" value="InterPro"/>
</dbReference>
<dbReference type="PANTHER" id="PTHR36234">
    <property type="entry name" value="LYSYL ENDOPEPTIDASE"/>
    <property type="match status" value="1"/>
</dbReference>
<evidence type="ECO:0000259" key="2">
    <source>
        <dbReference type="PROSITE" id="PS50240"/>
    </source>
</evidence>
<dbReference type="Pfam" id="PF13365">
    <property type="entry name" value="Trypsin_2"/>
    <property type="match status" value="1"/>
</dbReference>
<gene>
    <name evidence="3" type="ORF">EZ456_04490</name>
</gene>
<name>A0A4R0PZI3_9SPHI</name>
<dbReference type="InterPro" id="IPR018247">
    <property type="entry name" value="EF_Hand_1_Ca_BS"/>
</dbReference>
<dbReference type="PROSITE" id="PS50240">
    <property type="entry name" value="TRYPSIN_DOM"/>
    <property type="match status" value="1"/>
</dbReference>
<dbReference type="Gene3D" id="2.40.10.10">
    <property type="entry name" value="Trypsin-like serine proteases"/>
    <property type="match status" value="2"/>
</dbReference>